<dbReference type="InterPro" id="IPR010895">
    <property type="entry name" value="CHRD"/>
</dbReference>
<comment type="caution">
    <text evidence="3">The sequence shown here is derived from an EMBL/GenBank/DDBJ whole genome shotgun (WGS) entry which is preliminary data.</text>
</comment>
<dbReference type="Proteomes" id="UP000189940">
    <property type="component" value="Unassembled WGS sequence"/>
</dbReference>
<evidence type="ECO:0000313" key="3">
    <source>
        <dbReference type="EMBL" id="OPH83674.1"/>
    </source>
</evidence>
<dbReference type="SMART" id="SM00754">
    <property type="entry name" value="CHRD"/>
    <property type="match status" value="1"/>
</dbReference>
<proteinExistence type="predicted"/>
<keyword evidence="1" id="KW-0732">Signal</keyword>
<feature type="signal peptide" evidence="1">
    <location>
        <begin position="1"/>
        <end position="25"/>
    </location>
</feature>
<dbReference type="RefSeq" id="WP_079446132.1">
    <property type="nucleotide sequence ID" value="NZ_MWPQ01000025.1"/>
</dbReference>
<dbReference type="STRING" id="29421.B2M20_05870"/>
<feature type="chain" id="PRO_5013047803" evidence="1">
    <location>
        <begin position="26"/>
        <end position="141"/>
    </location>
</feature>
<sequence length="141" mass="14008">MKTAGISLAALTLAAAITFAGQASAEKLKATLNGASEVPANTSKGTGTVDANYDPASKKLTWKLTYSGLTGPVTAAHFHGPAAAGENAGIAVTIPDATSSPADGSATLTDTQAADLLAGQYYVNVHTAAHPGGEIRGQVTK</sequence>
<gene>
    <name evidence="3" type="ORF">B2M20_05870</name>
</gene>
<dbReference type="EMBL" id="MWPQ01000025">
    <property type="protein sequence ID" value="OPH83674.1"/>
    <property type="molecule type" value="Genomic_DNA"/>
</dbReference>
<dbReference type="PROSITE" id="PS50933">
    <property type="entry name" value="CHRD"/>
    <property type="match status" value="1"/>
</dbReference>
<protein>
    <submittedName>
        <fullName evidence="3">CHRD domain-containing protein</fullName>
    </submittedName>
</protein>
<dbReference type="Pfam" id="PF07452">
    <property type="entry name" value="CHRD"/>
    <property type="match status" value="1"/>
</dbReference>
<name>A0A1V4I0L2_NITVU</name>
<dbReference type="AlphaFoldDB" id="A0A1V4I0L2"/>
<reference evidence="3 4" key="1">
    <citation type="submission" date="2017-02" db="EMBL/GenBank/DDBJ databases">
        <title>Genome sequence of the nitrite-oxidizing bacterium Nitrobacter vulgaris strain Ab1.</title>
        <authorList>
            <person name="Mellbye B.L."/>
            <person name="Davis E.W."/>
            <person name="Spieck E."/>
            <person name="Chang J.H."/>
            <person name="Bottomley P.J."/>
            <person name="Sayavedra-Soto L.A."/>
        </authorList>
    </citation>
    <scope>NUCLEOTIDE SEQUENCE [LARGE SCALE GENOMIC DNA]</scope>
    <source>
        <strain evidence="3 4">Ab1</strain>
    </source>
</reference>
<keyword evidence="4" id="KW-1185">Reference proteome</keyword>
<dbReference type="OrthoDB" id="571052at2"/>
<accession>A0A1V4I0L2</accession>
<evidence type="ECO:0000259" key="2">
    <source>
        <dbReference type="PROSITE" id="PS50933"/>
    </source>
</evidence>
<feature type="domain" description="CHRD" evidence="2">
    <location>
        <begin position="24"/>
        <end position="141"/>
    </location>
</feature>
<evidence type="ECO:0000313" key="4">
    <source>
        <dbReference type="Proteomes" id="UP000189940"/>
    </source>
</evidence>
<evidence type="ECO:0000256" key="1">
    <source>
        <dbReference type="SAM" id="SignalP"/>
    </source>
</evidence>
<organism evidence="3 4">
    <name type="scientific">Nitrobacter vulgaris</name>
    <dbReference type="NCBI Taxonomy" id="29421"/>
    <lineage>
        <taxon>Bacteria</taxon>
        <taxon>Pseudomonadati</taxon>
        <taxon>Pseudomonadota</taxon>
        <taxon>Alphaproteobacteria</taxon>
        <taxon>Hyphomicrobiales</taxon>
        <taxon>Nitrobacteraceae</taxon>
        <taxon>Nitrobacter</taxon>
    </lineage>
</organism>